<organism evidence="1 2">
    <name type="scientific">Mycena venus</name>
    <dbReference type="NCBI Taxonomy" id="2733690"/>
    <lineage>
        <taxon>Eukaryota</taxon>
        <taxon>Fungi</taxon>
        <taxon>Dikarya</taxon>
        <taxon>Basidiomycota</taxon>
        <taxon>Agaricomycotina</taxon>
        <taxon>Agaricomycetes</taxon>
        <taxon>Agaricomycetidae</taxon>
        <taxon>Agaricales</taxon>
        <taxon>Marasmiineae</taxon>
        <taxon>Mycenaceae</taxon>
        <taxon>Mycena</taxon>
    </lineage>
</organism>
<reference evidence="1" key="1">
    <citation type="submission" date="2020-05" db="EMBL/GenBank/DDBJ databases">
        <title>Mycena genomes resolve the evolution of fungal bioluminescence.</title>
        <authorList>
            <person name="Tsai I.J."/>
        </authorList>
    </citation>
    <scope>NUCLEOTIDE SEQUENCE</scope>
    <source>
        <strain evidence="1">CCC161011</strain>
    </source>
</reference>
<keyword evidence="2" id="KW-1185">Reference proteome</keyword>
<evidence type="ECO:0000313" key="2">
    <source>
        <dbReference type="Proteomes" id="UP000620124"/>
    </source>
</evidence>
<accession>A0A8H7DHN9</accession>
<protein>
    <submittedName>
        <fullName evidence="1">Uncharacterized protein</fullName>
    </submittedName>
</protein>
<dbReference type="AlphaFoldDB" id="A0A8H7DHN9"/>
<dbReference type="OrthoDB" id="2980667at2759"/>
<dbReference type="EMBL" id="JACAZI010000001">
    <property type="protein sequence ID" value="KAF7371756.1"/>
    <property type="molecule type" value="Genomic_DNA"/>
</dbReference>
<dbReference type="Proteomes" id="UP000620124">
    <property type="component" value="Unassembled WGS sequence"/>
</dbReference>
<name>A0A8H7DHN9_9AGAR</name>
<gene>
    <name evidence="1" type="ORF">MVEN_00032200</name>
</gene>
<sequence>MSALFIVFVMAEWAALVTFPAFIMVECPTTDIFIVFITVKSPEASDRIIDHGSTPCRFPIFINLKPTFFLISYKRDDSDADDGVLYFCTKCDNCPLCDSKPKDRVPPLYVVSHDLRLTVPLSVPIIIFLTEALFLGDWRPLLVPHIIGLIFCYI</sequence>
<evidence type="ECO:0000313" key="1">
    <source>
        <dbReference type="EMBL" id="KAF7371756.1"/>
    </source>
</evidence>
<comment type="caution">
    <text evidence="1">The sequence shown here is derived from an EMBL/GenBank/DDBJ whole genome shotgun (WGS) entry which is preliminary data.</text>
</comment>
<proteinExistence type="predicted"/>